<dbReference type="Proteomes" id="UP000275846">
    <property type="component" value="Unassembled WGS sequence"/>
</dbReference>
<keyword evidence="5" id="KW-1133">Transmembrane helix</keyword>
<dbReference type="EMBL" id="UYSU01003032">
    <property type="protein sequence ID" value="VDL87719.1"/>
    <property type="molecule type" value="Genomic_DNA"/>
</dbReference>
<keyword evidence="5" id="KW-0812">Transmembrane</keyword>
<proteinExistence type="predicted"/>
<feature type="transmembrane region" description="Helical" evidence="5">
    <location>
        <begin position="6"/>
        <end position="22"/>
    </location>
</feature>
<name>A0A183SB18_SCHSO</name>
<keyword evidence="5" id="KW-0472">Membrane</keyword>
<dbReference type="WBParaSite" id="SSLN_0000147201-mRNA-1">
    <property type="protein sequence ID" value="SSLN_0000147201-mRNA-1"/>
    <property type="gene ID" value="SSLN_0000147201"/>
</dbReference>
<dbReference type="InterPro" id="IPR002123">
    <property type="entry name" value="Plipid/glycerol_acylTrfase"/>
</dbReference>
<feature type="domain" description="Phospholipid/glycerol acyltransferase" evidence="6">
    <location>
        <begin position="63"/>
        <end position="173"/>
    </location>
</feature>
<gene>
    <name evidence="7" type="ORF">SSLN_LOCUS1416</name>
</gene>
<dbReference type="SMART" id="SM00563">
    <property type="entry name" value="PlsC"/>
    <property type="match status" value="1"/>
</dbReference>
<keyword evidence="4" id="KW-0012">Acyltransferase</keyword>
<accession>A0A183SB18</accession>
<dbReference type="STRING" id="70667.A0A183SB18"/>
<reference evidence="9" key="1">
    <citation type="submission" date="2016-06" db="UniProtKB">
        <authorList>
            <consortium name="WormBaseParasite"/>
        </authorList>
    </citation>
    <scope>IDENTIFICATION</scope>
</reference>
<dbReference type="GO" id="GO:0003841">
    <property type="term" value="F:1-acylglycerol-3-phosphate O-acyltransferase activity"/>
    <property type="evidence" value="ECO:0007669"/>
    <property type="project" value="UniProtKB-EC"/>
</dbReference>
<dbReference type="SUPFAM" id="SSF69593">
    <property type="entry name" value="Glycerol-3-phosphate (1)-acyltransferase"/>
    <property type="match status" value="1"/>
</dbReference>
<evidence type="ECO:0000313" key="9">
    <source>
        <dbReference type="WBParaSite" id="SSLN_0000147201-mRNA-1"/>
    </source>
</evidence>
<dbReference type="GO" id="GO:0006654">
    <property type="term" value="P:phosphatidic acid biosynthetic process"/>
    <property type="evidence" value="ECO:0007669"/>
    <property type="project" value="TreeGrafter"/>
</dbReference>
<evidence type="ECO:0000256" key="2">
    <source>
        <dbReference type="ARBA" id="ARBA00013211"/>
    </source>
</evidence>
<dbReference type="AlphaFoldDB" id="A0A183SB18"/>
<keyword evidence="3" id="KW-0808">Transferase</keyword>
<evidence type="ECO:0000256" key="1">
    <source>
        <dbReference type="ARBA" id="ARBA00004728"/>
    </source>
</evidence>
<evidence type="ECO:0000256" key="3">
    <source>
        <dbReference type="ARBA" id="ARBA00022679"/>
    </source>
</evidence>
<reference evidence="7 8" key="2">
    <citation type="submission" date="2018-11" db="EMBL/GenBank/DDBJ databases">
        <authorList>
            <consortium name="Pathogen Informatics"/>
        </authorList>
    </citation>
    <scope>NUCLEOTIDE SEQUENCE [LARGE SCALE GENOMIC DNA]</scope>
    <source>
        <strain evidence="7 8">NST_G2</strain>
    </source>
</reference>
<dbReference type="GO" id="GO:0005783">
    <property type="term" value="C:endoplasmic reticulum"/>
    <property type="evidence" value="ECO:0007669"/>
    <property type="project" value="TreeGrafter"/>
</dbReference>
<evidence type="ECO:0000256" key="4">
    <source>
        <dbReference type="ARBA" id="ARBA00023315"/>
    </source>
</evidence>
<dbReference type="CDD" id="cd07989">
    <property type="entry name" value="LPLAT_AGPAT-like"/>
    <property type="match status" value="1"/>
</dbReference>
<keyword evidence="8" id="KW-1185">Reference proteome</keyword>
<dbReference type="OrthoDB" id="202234at2759"/>
<evidence type="ECO:0000259" key="6">
    <source>
        <dbReference type="SMART" id="SM00563"/>
    </source>
</evidence>
<sequence>MLTKIIWYLSLVAVTLVLLVIFRSPFFKSKFSDFTTVFRCCRWCMGLQPRIYGLDTYDDKQQYIFVINHQSFIDLFWVEPSSVIAKEVLRYFGPVGLIMHYCKMIFIRRSNHEKALEVMREAAELVKRDKINLFMFPEGTRCNTGRLMPFKKGAFHLAIQTQIPIQPIVISCYNKFLNHSERLYISGPITRSALETTLRTSHCILMQRVRPKSIEYEI</sequence>
<evidence type="ECO:0000256" key="5">
    <source>
        <dbReference type="SAM" id="Phobius"/>
    </source>
</evidence>
<protein>
    <recommendedName>
        <fullName evidence="2">1-acylglycerol-3-phosphate O-acyltransferase</fullName>
        <ecNumber evidence="2">2.3.1.51</ecNumber>
    </recommendedName>
</protein>
<dbReference type="EC" id="2.3.1.51" evidence="2"/>
<evidence type="ECO:0000313" key="8">
    <source>
        <dbReference type="Proteomes" id="UP000275846"/>
    </source>
</evidence>
<dbReference type="PANTHER" id="PTHR10434:SF11">
    <property type="entry name" value="1-ACYL-SN-GLYCEROL-3-PHOSPHATE ACYLTRANSFERASE"/>
    <property type="match status" value="1"/>
</dbReference>
<dbReference type="Pfam" id="PF01553">
    <property type="entry name" value="Acyltransferase"/>
    <property type="match status" value="1"/>
</dbReference>
<comment type="pathway">
    <text evidence="1">Phospholipid metabolism; CDP-diacylglycerol biosynthesis; CDP-diacylglycerol from sn-glycerol 3-phosphate: step 2/3.</text>
</comment>
<dbReference type="PANTHER" id="PTHR10434">
    <property type="entry name" value="1-ACYL-SN-GLYCEROL-3-PHOSPHATE ACYLTRANSFERASE"/>
    <property type="match status" value="1"/>
</dbReference>
<evidence type="ECO:0000313" key="7">
    <source>
        <dbReference type="EMBL" id="VDL87719.1"/>
    </source>
</evidence>
<organism evidence="9">
    <name type="scientific">Schistocephalus solidus</name>
    <name type="common">Tapeworm</name>
    <dbReference type="NCBI Taxonomy" id="70667"/>
    <lineage>
        <taxon>Eukaryota</taxon>
        <taxon>Metazoa</taxon>
        <taxon>Spiralia</taxon>
        <taxon>Lophotrochozoa</taxon>
        <taxon>Platyhelminthes</taxon>
        <taxon>Cestoda</taxon>
        <taxon>Eucestoda</taxon>
        <taxon>Diphyllobothriidea</taxon>
        <taxon>Diphyllobothriidae</taxon>
        <taxon>Schistocephalus</taxon>
    </lineage>
</organism>